<gene>
    <name evidence="2" type="ORF">BD410DRAFT_774344</name>
</gene>
<dbReference type="SUPFAM" id="SSF52047">
    <property type="entry name" value="RNI-like"/>
    <property type="match status" value="1"/>
</dbReference>
<protein>
    <submittedName>
        <fullName evidence="2">RNI-like protein</fullName>
    </submittedName>
</protein>
<dbReference type="Pfam" id="PF00560">
    <property type="entry name" value="LRR_1"/>
    <property type="match status" value="1"/>
</dbReference>
<feature type="region of interest" description="Disordered" evidence="1">
    <location>
        <begin position="443"/>
        <end position="466"/>
    </location>
</feature>
<feature type="compositionally biased region" description="Low complexity" evidence="1">
    <location>
        <begin position="341"/>
        <end position="372"/>
    </location>
</feature>
<feature type="compositionally biased region" description="Basic and acidic residues" evidence="1">
    <location>
        <begin position="859"/>
        <end position="875"/>
    </location>
</feature>
<feature type="compositionally biased region" description="Pro residues" evidence="1">
    <location>
        <begin position="373"/>
        <end position="396"/>
    </location>
</feature>
<feature type="region of interest" description="Disordered" evidence="1">
    <location>
        <begin position="959"/>
        <end position="1022"/>
    </location>
</feature>
<dbReference type="PANTHER" id="PTHR24113">
    <property type="entry name" value="RAN GTPASE-ACTIVATING PROTEIN 1"/>
    <property type="match status" value="1"/>
</dbReference>
<feature type="compositionally biased region" description="Polar residues" evidence="1">
    <location>
        <begin position="794"/>
        <end position="810"/>
    </location>
</feature>
<dbReference type="Pfam" id="PF13516">
    <property type="entry name" value="LRR_6"/>
    <property type="match status" value="2"/>
</dbReference>
<dbReference type="GO" id="GO:0005634">
    <property type="term" value="C:nucleus"/>
    <property type="evidence" value="ECO:0007669"/>
    <property type="project" value="TreeGrafter"/>
</dbReference>
<dbReference type="Proteomes" id="UP000294933">
    <property type="component" value="Unassembled WGS sequence"/>
</dbReference>
<feature type="compositionally biased region" description="Low complexity" evidence="1">
    <location>
        <begin position="1"/>
        <end position="15"/>
    </location>
</feature>
<reference evidence="2 3" key="1">
    <citation type="submission" date="2018-06" db="EMBL/GenBank/DDBJ databases">
        <title>A transcriptomic atlas of mushroom development highlights an independent origin of complex multicellularity.</title>
        <authorList>
            <consortium name="DOE Joint Genome Institute"/>
            <person name="Krizsan K."/>
            <person name="Almasi E."/>
            <person name="Merenyi Z."/>
            <person name="Sahu N."/>
            <person name="Viragh M."/>
            <person name="Koszo T."/>
            <person name="Mondo S."/>
            <person name="Kiss B."/>
            <person name="Balint B."/>
            <person name="Kues U."/>
            <person name="Barry K."/>
            <person name="Hegedus J.C."/>
            <person name="Henrissat B."/>
            <person name="Johnson J."/>
            <person name="Lipzen A."/>
            <person name="Ohm R."/>
            <person name="Nagy I."/>
            <person name="Pangilinan J."/>
            <person name="Yan J."/>
            <person name="Xiong Y."/>
            <person name="Grigoriev I.V."/>
            <person name="Hibbett D.S."/>
            <person name="Nagy L.G."/>
        </authorList>
    </citation>
    <scope>NUCLEOTIDE SEQUENCE [LARGE SCALE GENOMIC DNA]</scope>
    <source>
        <strain evidence="2 3">SZMC22713</strain>
    </source>
</reference>
<dbReference type="PANTHER" id="PTHR24113:SF15">
    <property type="entry name" value="NACHT DOMAIN-CONTAINING PROTEIN"/>
    <property type="match status" value="1"/>
</dbReference>
<keyword evidence="3" id="KW-1185">Reference proteome</keyword>
<dbReference type="STRING" id="50990.A0A4Y7PWJ9"/>
<dbReference type="Gene3D" id="3.80.10.10">
    <property type="entry name" value="Ribonuclease Inhibitor"/>
    <property type="match status" value="3"/>
</dbReference>
<feature type="compositionally biased region" description="Basic and acidic residues" evidence="1">
    <location>
        <begin position="99"/>
        <end position="113"/>
    </location>
</feature>
<evidence type="ECO:0000256" key="1">
    <source>
        <dbReference type="SAM" id="MobiDB-lite"/>
    </source>
</evidence>
<feature type="region of interest" description="Disordered" evidence="1">
    <location>
        <begin position="848"/>
        <end position="898"/>
    </location>
</feature>
<dbReference type="InterPro" id="IPR032675">
    <property type="entry name" value="LRR_dom_sf"/>
</dbReference>
<dbReference type="GO" id="GO:0031267">
    <property type="term" value="F:small GTPase binding"/>
    <property type="evidence" value="ECO:0007669"/>
    <property type="project" value="TreeGrafter"/>
</dbReference>
<dbReference type="GO" id="GO:0006913">
    <property type="term" value="P:nucleocytoplasmic transport"/>
    <property type="evidence" value="ECO:0007669"/>
    <property type="project" value="TreeGrafter"/>
</dbReference>
<dbReference type="GO" id="GO:0005829">
    <property type="term" value="C:cytosol"/>
    <property type="evidence" value="ECO:0007669"/>
    <property type="project" value="TreeGrafter"/>
</dbReference>
<dbReference type="GO" id="GO:0048471">
    <property type="term" value="C:perinuclear region of cytoplasm"/>
    <property type="evidence" value="ECO:0007669"/>
    <property type="project" value="TreeGrafter"/>
</dbReference>
<dbReference type="GO" id="GO:0005096">
    <property type="term" value="F:GTPase activator activity"/>
    <property type="evidence" value="ECO:0007669"/>
    <property type="project" value="InterPro"/>
</dbReference>
<feature type="region of interest" description="Disordered" evidence="1">
    <location>
        <begin position="1"/>
        <end position="36"/>
    </location>
</feature>
<evidence type="ECO:0000313" key="2">
    <source>
        <dbReference type="EMBL" id="TDL18979.1"/>
    </source>
</evidence>
<feature type="compositionally biased region" description="Polar residues" evidence="1">
    <location>
        <begin position="397"/>
        <end position="406"/>
    </location>
</feature>
<feature type="region of interest" description="Disordered" evidence="1">
    <location>
        <begin position="715"/>
        <end position="735"/>
    </location>
</feature>
<dbReference type="SMART" id="SM00368">
    <property type="entry name" value="LRR_RI"/>
    <property type="match status" value="8"/>
</dbReference>
<dbReference type="InterPro" id="IPR001611">
    <property type="entry name" value="Leu-rich_rpt"/>
</dbReference>
<feature type="compositionally biased region" description="Low complexity" evidence="1">
    <location>
        <begin position="811"/>
        <end position="822"/>
    </location>
</feature>
<sequence>MQSPLSPSSSSPSSSAVTLARPGKSILKRPPPPQQSFFSLSRLSRLLPAPVHQSSLSPSFSAESPTSSDVYLKRAHFYLPHLTTVYPISSANPPTGPTIREEKRTVEQREAERRRRIVRGNSTASIVPETEDWWTLEKVEAFYRECCEGRDEEVNQSISAALKRAAGTNPRSLDLSGIQLTIGSAATLSDIFAVEWGLRKLVFRECDLDEHILKPMLHALLIPNTLSFLSVASNRRLKQPAFRVVGAYLHKAKSLQFLDLSQNIVDKKSMEWIVDGLRPANEPGLVSLRLDDCSLRPAALESLAQAVRKSSLRNISLRHNRITATGSVALAILIKDYPDTVPSTSVPSTPSSGTTTPTPSSPTISPASTLSPPASPIGPPPLPKFKQGPIPPPPRHPTSNMQTTYTPYIPRARRGAAPPPPPTPNPLSVTGQQVPIITSSAQGGVTTRHPVPPHPPPVGSTHRDQGPSAALLDKVRALDALPRLGELRTLDLRGNDIRGGITYLAQVLKRNRTLKVLNLSENKIDVQGLVVIAEALKYNSNLETLDLSRNPCSGPALEGIQSLRTAFTLNTSLKRLFLSSTSMTSQGAIALAEFLPESTSLLHLDLTVNHLELAGVMALSGGLKANHAMRCLDLNIPPGDEEYARMCRDILNSCIRNTEAAEKNSQTSGSGRGLGKGVWGMIEESELAKTFRQDKGKKSEEEIIAQARECQQVLGEQLSRSASSSSSSPLLSPTHHLDPEVIHRAKCIMPSLVAIIQASSDPLKMEELLALNDSLTSLLEETGWSRLQNGGPMNGSSTYEGSVLSNSSLDTSRSPSPQTSQPAKDGSPKIPSAPPALSIQTDVSIHDSDIEDGELSTPKVDKGKGRAEPEPEQPEKILSPTPSFLIATSDDEDEDAGKARYVEVLDEGATLGSPSPTDLSRSWVEEEGEVFRKGNVLLTEEEMEGEYDGDQLRIEILTTEVERPPPRPLTDEFGLDPIGGVPQSPRERDPEQSPVTPTSPRPYLPRRRSSKDVVGGDPSTKE</sequence>
<dbReference type="InterPro" id="IPR027038">
    <property type="entry name" value="RanGap"/>
</dbReference>
<dbReference type="AlphaFoldDB" id="A0A4Y7PWJ9"/>
<organism evidence="2 3">
    <name type="scientific">Rickenella mellea</name>
    <dbReference type="NCBI Taxonomy" id="50990"/>
    <lineage>
        <taxon>Eukaryota</taxon>
        <taxon>Fungi</taxon>
        <taxon>Dikarya</taxon>
        <taxon>Basidiomycota</taxon>
        <taxon>Agaricomycotina</taxon>
        <taxon>Agaricomycetes</taxon>
        <taxon>Hymenochaetales</taxon>
        <taxon>Rickenellaceae</taxon>
        <taxon>Rickenella</taxon>
    </lineage>
</organism>
<proteinExistence type="predicted"/>
<name>A0A4Y7PWJ9_9AGAM</name>
<feature type="region of interest" description="Disordered" evidence="1">
    <location>
        <begin position="341"/>
        <end position="431"/>
    </location>
</feature>
<accession>A0A4Y7PWJ9</accession>
<feature type="region of interest" description="Disordered" evidence="1">
    <location>
        <begin position="785"/>
        <end position="836"/>
    </location>
</feature>
<evidence type="ECO:0000313" key="3">
    <source>
        <dbReference type="Proteomes" id="UP000294933"/>
    </source>
</evidence>
<dbReference type="VEuPathDB" id="FungiDB:BD410DRAFT_774344"/>
<dbReference type="OrthoDB" id="120976at2759"/>
<feature type="region of interest" description="Disordered" evidence="1">
    <location>
        <begin position="89"/>
        <end position="113"/>
    </location>
</feature>
<dbReference type="EMBL" id="ML170201">
    <property type="protein sequence ID" value="TDL18979.1"/>
    <property type="molecule type" value="Genomic_DNA"/>
</dbReference>
<feature type="compositionally biased region" description="Low complexity" evidence="1">
    <location>
        <begin position="718"/>
        <end position="732"/>
    </location>
</feature>